<dbReference type="PANTHER" id="PTHR48051">
    <property type="match status" value="1"/>
</dbReference>
<keyword evidence="2" id="KW-0433">Leucine-rich repeat</keyword>
<evidence type="ECO:0000256" key="3">
    <source>
        <dbReference type="ARBA" id="ARBA00022737"/>
    </source>
</evidence>
<comment type="subcellular location">
    <subcellularLocation>
        <location evidence="1">Cytoplasm</location>
        <location evidence="1">Cytoskeleton</location>
        <location evidence="1">Cilium axoneme</location>
    </subcellularLocation>
</comment>
<keyword evidence="5" id="KW-1185">Reference proteome</keyword>
<protein>
    <submittedName>
        <fullName evidence="4">Uncharacterized protein</fullName>
    </submittedName>
</protein>
<sequence>MAGRIATSFSQASRKPTEIRVLMLARSDDLKCMNLLCSKVGEPCICRLHVVLSKLVNLEEISLAGNALTAVPAALWECAKLRKLDLSDNLLKELPADMSQLQQLEVLDTGPDCASRLRNAVQGFLRWTTGASSVSGAGHQSGLLTLAICKSIPRASAAPVEGLDADQLAPVNRRRKRNGNATHDWAVVRAARQTRGKVSKGDGEKKTSWTCQLELLECNSISANESHTECSGSPGLHAFPTDPETRFQIGVKKTSRRSLMEFGGIGKVRSDRILRELAVRGPYRDSSEMQLRVFGIGPALADDLWAADAFWRMSAMIYIVIYVHQ</sequence>
<evidence type="ECO:0000256" key="2">
    <source>
        <dbReference type="ARBA" id="ARBA00022614"/>
    </source>
</evidence>
<reference evidence="4 5" key="1">
    <citation type="journal article" date="2024" name="Nat. Commun.">
        <title>Phylogenomics reveals the evolutionary origins of lichenization in chlorophyte algae.</title>
        <authorList>
            <person name="Puginier C."/>
            <person name="Libourel C."/>
            <person name="Otte J."/>
            <person name="Skaloud P."/>
            <person name="Haon M."/>
            <person name="Grisel S."/>
            <person name="Petersen M."/>
            <person name="Berrin J.G."/>
            <person name="Delaux P.M."/>
            <person name="Dal Grande F."/>
            <person name="Keller J."/>
        </authorList>
    </citation>
    <scope>NUCLEOTIDE SEQUENCE [LARGE SCALE GENOMIC DNA]</scope>
    <source>
        <strain evidence="4 5">SAG 2036</strain>
    </source>
</reference>
<dbReference type="GO" id="GO:0005930">
    <property type="term" value="C:axoneme"/>
    <property type="evidence" value="ECO:0007669"/>
    <property type="project" value="UniProtKB-SubCell"/>
</dbReference>
<dbReference type="InterPro" id="IPR003591">
    <property type="entry name" value="Leu-rich_rpt_typical-subtyp"/>
</dbReference>
<gene>
    <name evidence="4" type="ORF">WJX73_002691</name>
</gene>
<keyword evidence="3" id="KW-0677">Repeat</keyword>
<dbReference type="Gene3D" id="3.80.10.10">
    <property type="entry name" value="Ribonuclease Inhibitor"/>
    <property type="match status" value="1"/>
</dbReference>
<dbReference type="SMART" id="SM00369">
    <property type="entry name" value="LRR_TYP"/>
    <property type="match status" value="2"/>
</dbReference>
<dbReference type="SUPFAM" id="SSF52047">
    <property type="entry name" value="RNI-like"/>
    <property type="match status" value="1"/>
</dbReference>
<dbReference type="Proteomes" id="UP001465755">
    <property type="component" value="Unassembled WGS sequence"/>
</dbReference>
<evidence type="ECO:0000313" key="5">
    <source>
        <dbReference type="Proteomes" id="UP001465755"/>
    </source>
</evidence>
<dbReference type="InterPro" id="IPR032675">
    <property type="entry name" value="LRR_dom_sf"/>
</dbReference>
<dbReference type="Pfam" id="PF13855">
    <property type="entry name" value="LRR_8"/>
    <property type="match status" value="1"/>
</dbReference>
<comment type="caution">
    <text evidence="4">The sequence shown here is derived from an EMBL/GenBank/DDBJ whole genome shotgun (WGS) entry which is preliminary data.</text>
</comment>
<name>A0AAW1Q2D7_9CHLO</name>
<accession>A0AAW1Q2D7</accession>
<dbReference type="EMBL" id="JALJOQ010000001">
    <property type="protein sequence ID" value="KAK9814942.1"/>
    <property type="molecule type" value="Genomic_DNA"/>
</dbReference>
<evidence type="ECO:0000256" key="1">
    <source>
        <dbReference type="ARBA" id="ARBA00004430"/>
    </source>
</evidence>
<dbReference type="AlphaFoldDB" id="A0AAW1Q2D7"/>
<dbReference type="InterPro" id="IPR050216">
    <property type="entry name" value="LRR_domain-containing"/>
</dbReference>
<proteinExistence type="predicted"/>
<dbReference type="InterPro" id="IPR001611">
    <property type="entry name" value="Leu-rich_rpt"/>
</dbReference>
<dbReference type="PROSITE" id="PS51450">
    <property type="entry name" value="LRR"/>
    <property type="match status" value="1"/>
</dbReference>
<dbReference type="PANTHER" id="PTHR48051:SF1">
    <property type="entry name" value="RAS SUPPRESSOR PROTEIN 1"/>
    <property type="match status" value="1"/>
</dbReference>
<organism evidence="4 5">
    <name type="scientific">Symbiochloris irregularis</name>
    <dbReference type="NCBI Taxonomy" id="706552"/>
    <lineage>
        <taxon>Eukaryota</taxon>
        <taxon>Viridiplantae</taxon>
        <taxon>Chlorophyta</taxon>
        <taxon>core chlorophytes</taxon>
        <taxon>Trebouxiophyceae</taxon>
        <taxon>Trebouxiales</taxon>
        <taxon>Trebouxiaceae</taxon>
        <taxon>Symbiochloris</taxon>
    </lineage>
</organism>
<evidence type="ECO:0000313" key="4">
    <source>
        <dbReference type="EMBL" id="KAK9814942.1"/>
    </source>
</evidence>